<dbReference type="AlphaFoldDB" id="A0A8J6BFK2"/>
<dbReference type="PANTHER" id="PTHR35447">
    <property type="entry name" value="BH3-INTERACTING DOMAIN DEATH AGONIST"/>
    <property type="match status" value="1"/>
</dbReference>
<protein>
    <recommendedName>
        <fullName evidence="3">BH3-interacting domain death agonist</fullName>
    </recommendedName>
</protein>
<dbReference type="GO" id="GO:2001244">
    <property type="term" value="P:positive regulation of intrinsic apoptotic signaling pathway"/>
    <property type="evidence" value="ECO:0007669"/>
    <property type="project" value="TreeGrafter"/>
</dbReference>
<dbReference type="OrthoDB" id="9941774at2759"/>
<accession>A0A8J6BFK2</accession>
<dbReference type="InterPro" id="IPR010479">
    <property type="entry name" value="BID"/>
</dbReference>
<evidence type="ECO:0000256" key="5">
    <source>
        <dbReference type="ARBA" id="ARBA00022703"/>
    </source>
</evidence>
<evidence type="ECO:0000256" key="1">
    <source>
        <dbReference type="ARBA" id="ARBA00004294"/>
    </source>
</evidence>
<dbReference type="PANTHER" id="PTHR35447:SF1">
    <property type="entry name" value="BH3-INTERACTING DOMAIN DEATH AGONIST"/>
    <property type="match status" value="1"/>
</dbReference>
<reference evidence="9" key="1">
    <citation type="thesis" date="2020" institute="ProQuest LLC" country="789 East Eisenhower Parkway, Ann Arbor, MI, USA">
        <title>Comparative Genomics and Chromosome Evolution.</title>
        <authorList>
            <person name="Mudd A.B."/>
        </authorList>
    </citation>
    <scope>NUCLEOTIDE SEQUENCE</scope>
    <source>
        <strain evidence="9">HN-11 Male</strain>
        <tissue evidence="9">Kidney and liver</tissue>
    </source>
</reference>
<dbReference type="GO" id="GO:0005829">
    <property type="term" value="C:cytosol"/>
    <property type="evidence" value="ECO:0007669"/>
    <property type="project" value="TreeGrafter"/>
</dbReference>
<gene>
    <name evidence="9" type="ORF">GDO78_016253</name>
</gene>
<dbReference type="SUPFAM" id="SSF56854">
    <property type="entry name" value="Bcl-2 inhibitors of programmed cell death"/>
    <property type="match status" value="1"/>
</dbReference>
<keyword evidence="4" id="KW-0963">Cytoplasm</keyword>
<keyword evidence="7" id="KW-0496">Mitochondrion</keyword>
<dbReference type="Pfam" id="PF06393">
    <property type="entry name" value="BID"/>
    <property type="match status" value="1"/>
</dbReference>
<name>A0A8J6BFK2_ELECQ</name>
<evidence type="ECO:0000256" key="3">
    <source>
        <dbReference type="ARBA" id="ARBA00015802"/>
    </source>
</evidence>
<dbReference type="EMBL" id="WNTK01018856">
    <property type="protein sequence ID" value="KAG9461613.1"/>
    <property type="molecule type" value="Genomic_DNA"/>
</dbReference>
<evidence type="ECO:0000313" key="9">
    <source>
        <dbReference type="EMBL" id="KAG9461613.1"/>
    </source>
</evidence>
<dbReference type="Proteomes" id="UP000770717">
    <property type="component" value="Unassembled WGS sequence"/>
</dbReference>
<dbReference type="GO" id="GO:0090200">
    <property type="term" value="P:positive regulation of release of cytochrome c from mitochondria"/>
    <property type="evidence" value="ECO:0007669"/>
    <property type="project" value="TreeGrafter"/>
</dbReference>
<dbReference type="InterPro" id="IPR036834">
    <property type="entry name" value="Bcl-2-like_sf"/>
</dbReference>
<dbReference type="Gene3D" id="1.10.437.10">
    <property type="entry name" value="Blc2-like"/>
    <property type="match status" value="1"/>
</dbReference>
<organism evidence="9 10">
    <name type="scientific">Eleutherodactylus coqui</name>
    <name type="common">Puerto Rican coqui</name>
    <dbReference type="NCBI Taxonomy" id="57060"/>
    <lineage>
        <taxon>Eukaryota</taxon>
        <taxon>Metazoa</taxon>
        <taxon>Chordata</taxon>
        <taxon>Craniata</taxon>
        <taxon>Vertebrata</taxon>
        <taxon>Euteleostomi</taxon>
        <taxon>Amphibia</taxon>
        <taxon>Batrachia</taxon>
        <taxon>Anura</taxon>
        <taxon>Neobatrachia</taxon>
        <taxon>Hyloidea</taxon>
        <taxon>Eleutherodactylidae</taxon>
        <taxon>Eleutherodactylinae</taxon>
        <taxon>Eleutherodactylus</taxon>
        <taxon>Eleutherodactylus</taxon>
    </lineage>
</organism>
<dbReference type="GO" id="GO:2001238">
    <property type="term" value="P:positive regulation of extrinsic apoptotic signaling pathway"/>
    <property type="evidence" value="ECO:0007669"/>
    <property type="project" value="TreeGrafter"/>
</dbReference>
<evidence type="ECO:0000256" key="7">
    <source>
        <dbReference type="ARBA" id="ARBA00023128"/>
    </source>
</evidence>
<keyword evidence="5" id="KW-0053">Apoptosis</keyword>
<keyword evidence="10" id="KW-1185">Reference proteome</keyword>
<dbReference type="GO" id="GO:0008637">
    <property type="term" value="P:apoptotic mitochondrial changes"/>
    <property type="evidence" value="ECO:0007669"/>
    <property type="project" value="TreeGrafter"/>
</dbReference>
<proteinExistence type="predicted"/>
<comment type="caution">
    <text evidence="9">The sequence shown here is derived from an EMBL/GenBank/DDBJ whole genome shotgun (WGS) entry which is preliminary data.</text>
</comment>
<dbReference type="GO" id="GO:0005741">
    <property type="term" value="C:mitochondrial outer membrane"/>
    <property type="evidence" value="ECO:0007669"/>
    <property type="project" value="UniProtKB-SubCell"/>
</dbReference>
<sequence length="204" mass="22964">MSAERIFLAFLECQKNEDPDFKVELQSLVQSRDQDDDLQTDSSSGALFHRCLETDGPQPIVNEDLCRRIGAQLAEMGDRFQLEDRIKSEVVESLVHDILSERLTEKRFEDAVRSSLDNLPAGLDMERATLVVAMSLTSRVASNVPNLLQSCFTTALNFIQRNCRSSLGQLTNQVRVENTTKCFTGHFLHKVHLPQTFCEGAKTS</sequence>
<keyword evidence="8" id="KW-0472">Membrane</keyword>
<evidence type="ECO:0000256" key="4">
    <source>
        <dbReference type="ARBA" id="ARBA00022490"/>
    </source>
</evidence>
<evidence type="ECO:0000313" key="10">
    <source>
        <dbReference type="Proteomes" id="UP000770717"/>
    </source>
</evidence>
<keyword evidence="6" id="KW-1000">Mitochondrion outer membrane</keyword>
<comment type="subcellular location">
    <subcellularLocation>
        <location evidence="2">Cytoplasm</location>
    </subcellularLocation>
    <subcellularLocation>
        <location evidence="1">Mitochondrion outer membrane</location>
    </subcellularLocation>
</comment>
<evidence type="ECO:0000256" key="8">
    <source>
        <dbReference type="ARBA" id="ARBA00023136"/>
    </source>
</evidence>
<evidence type="ECO:0000256" key="6">
    <source>
        <dbReference type="ARBA" id="ARBA00022787"/>
    </source>
</evidence>
<evidence type="ECO:0000256" key="2">
    <source>
        <dbReference type="ARBA" id="ARBA00004496"/>
    </source>
</evidence>